<dbReference type="Pfam" id="PF13635">
    <property type="entry name" value="DUF4143"/>
    <property type="match status" value="1"/>
</dbReference>
<dbReference type="Pfam" id="PF13173">
    <property type="entry name" value="AAA_14"/>
    <property type="match status" value="1"/>
</dbReference>
<feature type="domain" description="AAA" evidence="1">
    <location>
        <begin position="20"/>
        <end position="143"/>
    </location>
</feature>
<dbReference type="EMBL" id="BGZN01000018">
    <property type="protein sequence ID" value="GBR73713.1"/>
    <property type="molecule type" value="Genomic_DNA"/>
</dbReference>
<evidence type="ECO:0000313" key="3">
    <source>
        <dbReference type="EMBL" id="GBR73713.1"/>
    </source>
</evidence>
<dbReference type="Proteomes" id="UP000269352">
    <property type="component" value="Unassembled WGS sequence"/>
</dbReference>
<reference evidence="3 4" key="1">
    <citation type="journal article" date="2019" name="ISME J.">
        <title>Genome analyses of uncultured TG2/ZB3 bacteria in 'Margulisbacteria' specifically attached to ectosymbiotic spirochetes of protists in the termite gut.</title>
        <authorList>
            <person name="Utami Y.D."/>
            <person name="Kuwahara H."/>
            <person name="Igai K."/>
            <person name="Murakami T."/>
            <person name="Sugaya K."/>
            <person name="Morikawa T."/>
            <person name="Nagura Y."/>
            <person name="Yuki M."/>
            <person name="Deevong P."/>
            <person name="Inoue T."/>
            <person name="Kihara K."/>
            <person name="Lo N."/>
            <person name="Yamada A."/>
            <person name="Ohkuma M."/>
            <person name="Hongoh Y."/>
        </authorList>
    </citation>
    <scope>NUCLEOTIDE SEQUENCE [LARGE SCALE GENOMIC DNA]</scope>
    <source>
        <strain evidence="3">NkOx7-01</strain>
    </source>
</reference>
<dbReference type="InterPro" id="IPR041682">
    <property type="entry name" value="AAA_14"/>
</dbReference>
<gene>
    <name evidence="3" type="ORF">NO1_1032</name>
</gene>
<evidence type="ECO:0000259" key="2">
    <source>
        <dbReference type="Pfam" id="PF13635"/>
    </source>
</evidence>
<dbReference type="AlphaFoldDB" id="A0A388TBE7"/>
<comment type="caution">
    <text evidence="3">The sequence shown here is derived from an EMBL/GenBank/DDBJ whole genome shotgun (WGS) entry which is preliminary data.</text>
</comment>
<dbReference type="PANTHER" id="PTHR43566">
    <property type="entry name" value="CONSERVED PROTEIN"/>
    <property type="match status" value="1"/>
</dbReference>
<dbReference type="InterPro" id="IPR027417">
    <property type="entry name" value="P-loop_NTPase"/>
</dbReference>
<sequence>MSKHIKRILEKKLLKKLADSKVIIVYGARQVGKSTLLRQIFTHNKAVLWLYGDQPQTQRIFEEMTPQKLKTMLGAKKILVIDEAQMIQNIGLKLKMFTDYLPKVKVKVLATGSSSFDLANKINEPLTGRKWEYELFPLSFREMAEATSVLAEVNNLETRLIYGYYPEVALNAGAEKERLLELVNSYLYKDVLIWENLQKTEKITKLLQALAFQVGSQVSYNELAGLVGLDLKTVEKYLDLLEKAFVIYRVTSYSNNLRNELKASRKIYFYDNGVRNALISAFNPLELRNDIGALWENFMMSELLKKDKYAKNFAHRWFWRTKQKQEIDLIHEADGVYKAYEFKWNAQKKVGCPEIFRTAYPETGFQVINKENFVDYI</sequence>
<evidence type="ECO:0000313" key="4">
    <source>
        <dbReference type="Proteomes" id="UP000269352"/>
    </source>
</evidence>
<dbReference type="PANTHER" id="PTHR43566:SF1">
    <property type="entry name" value="AAA+ ATPASE DOMAIN-CONTAINING PROTEIN"/>
    <property type="match status" value="1"/>
</dbReference>
<organism evidence="3 4">
    <name type="scientific">Termititenax aidoneus</name>
    <dbReference type="NCBI Taxonomy" id="2218524"/>
    <lineage>
        <taxon>Bacteria</taxon>
        <taxon>Bacillati</taxon>
        <taxon>Candidatus Margulisiibacteriota</taxon>
        <taxon>Candidatus Termititenacia</taxon>
        <taxon>Candidatus Termititenacales</taxon>
        <taxon>Candidatus Termititenacaceae</taxon>
        <taxon>Candidatus Termititenax</taxon>
    </lineage>
</organism>
<name>A0A388TBE7_TERA1</name>
<feature type="domain" description="DUF4143" evidence="2">
    <location>
        <begin position="189"/>
        <end position="345"/>
    </location>
</feature>
<protein>
    <submittedName>
        <fullName evidence="3">AAA family ATPase</fullName>
    </submittedName>
</protein>
<dbReference type="SUPFAM" id="SSF52540">
    <property type="entry name" value="P-loop containing nucleoside triphosphate hydrolases"/>
    <property type="match status" value="1"/>
</dbReference>
<accession>A0A388TBE7</accession>
<keyword evidence="4" id="KW-1185">Reference proteome</keyword>
<proteinExistence type="predicted"/>
<dbReference type="InterPro" id="IPR025420">
    <property type="entry name" value="DUF4143"/>
</dbReference>
<dbReference type="Gene3D" id="3.40.50.300">
    <property type="entry name" value="P-loop containing nucleotide triphosphate hydrolases"/>
    <property type="match status" value="1"/>
</dbReference>
<evidence type="ECO:0000259" key="1">
    <source>
        <dbReference type="Pfam" id="PF13173"/>
    </source>
</evidence>